<feature type="transmembrane region" description="Helical" evidence="10">
    <location>
        <begin position="244"/>
        <end position="262"/>
    </location>
</feature>
<evidence type="ECO:0000256" key="9">
    <source>
        <dbReference type="PIRSR" id="PIRSR602326-1"/>
    </source>
</evidence>
<evidence type="ECO:0000256" key="5">
    <source>
        <dbReference type="ARBA" id="ARBA00022723"/>
    </source>
</evidence>
<feature type="binding site" description="covalent" evidence="9">
    <location>
        <position position="78"/>
    </location>
    <ligand>
        <name>heme c</name>
        <dbReference type="ChEBI" id="CHEBI:61717"/>
    </ligand>
</feature>
<dbReference type="AlphaFoldDB" id="A0A255Y7D7"/>
<keyword evidence="7 9" id="KW-0408">Iron</keyword>
<dbReference type="GO" id="GO:0016020">
    <property type="term" value="C:membrane"/>
    <property type="evidence" value="ECO:0007669"/>
    <property type="project" value="UniProtKB-SubCell"/>
</dbReference>
<evidence type="ECO:0000256" key="1">
    <source>
        <dbReference type="ARBA" id="ARBA00004370"/>
    </source>
</evidence>
<feature type="binding site" description="covalent" evidence="9">
    <location>
        <position position="79"/>
    </location>
    <ligand>
        <name>heme c</name>
        <dbReference type="ChEBI" id="CHEBI:61717"/>
    </ligand>
</feature>
<dbReference type="PROSITE" id="PS51007">
    <property type="entry name" value="CYTC"/>
    <property type="match status" value="1"/>
</dbReference>
<dbReference type="EMBL" id="NOXT01000123">
    <property type="protein sequence ID" value="OYQ25033.1"/>
    <property type="molecule type" value="Genomic_DNA"/>
</dbReference>
<evidence type="ECO:0000256" key="8">
    <source>
        <dbReference type="ARBA" id="ARBA00023136"/>
    </source>
</evidence>
<keyword evidence="3 9" id="KW-0349">Heme</keyword>
<organism evidence="12 13">
    <name type="scientific">Sandarakinorhabdus cyanobacteriorum</name>
    <dbReference type="NCBI Taxonomy" id="1981098"/>
    <lineage>
        <taxon>Bacteria</taxon>
        <taxon>Pseudomonadati</taxon>
        <taxon>Pseudomonadota</taxon>
        <taxon>Alphaproteobacteria</taxon>
        <taxon>Sphingomonadales</taxon>
        <taxon>Sphingosinicellaceae</taxon>
        <taxon>Sandarakinorhabdus</taxon>
    </lineage>
</organism>
<dbReference type="GO" id="GO:0046872">
    <property type="term" value="F:metal ion binding"/>
    <property type="evidence" value="ECO:0007669"/>
    <property type="project" value="UniProtKB-KW"/>
</dbReference>
<evidence type="ECO:0000313" key="13">
    <source>
        <dbReference type="Proteomes" id="UP000216991"/>
    </source>
</evidence>
<dbReference type="PRINTS" id="PR00603">
    <property type="entry name" value="CYTOCHROMEC1"/>
</dbReference>
<dbReference type="SUPFAM" id="SSF46626">
    <property type="entry name" value="Cytochrome c"/>
    <property type="match status" value="1"/>
</dbReference>
<proteinExistence type="predicted"/>
<dbReference type="PANTHER" id="PTHR10266:SF3">
    <property type="entry name" value="CYTOCHROME C1, HEME PROTEIN, MITOCHONDRIAL"/>
    <property type="match status" value="1"/>
</dbReference>
<reference evidence="12 13" key="1">
    <citation type="submission" date="2017-07" db="EMBL/GenBank/DDBJ databases">
        <title>Sandarakinorhabdus cyanobacteriorum sp. nov., a novel bacterium isolated from cyanobacterial aggregates in a eutrophic lake.</title>
        <authorList>
            <person name="Cai H."/>
        </authorList>
    </citation>
    <scope>NUCLEOTIDE SEQUENCE [LARGE SCALE GENOMIC DNA]</scope>
    <source>
        <strain evidence="12 13">TH057</strain>
    </source>
</reference>
<evidence type="ECO:0000256" key="2">
    <source>
        <dbReference type="ARBA" id="ARBA00016165"/>
    </source>
</evidence>
<keyword evidence="8 10" id="KW-0472">Membrane</keyword>
<dbReference type="InterPro" id="IPR009056">
    <property type="entry name" value="Cyt_c-like_dom"/>
</dbReference>
<dbReference type="GO" id="GO:0009055">
    <property type="term" value="F:electron transfer activity"/>
    <property type="evidence" value="ECO:0007669"/>
    <property type="project" value="InterPro"/>
</dbReference>
<dbReference type="GO" id="GO:0020037">
    <property type="term" value="F:heme binding"/>
    <property type="evidence" value="ECO:0007669"/>
    <property type="project" value="InterPro"/>
</dbReference>
<dbReference type="OrthoDB" id="9808471at2"/>
<keyword evidence="6 10" id="KW-1133">Transmembrane helix</keyword>
<evidence type="ECO:0000256" key="7">
    <source>
        <dbReference type="ARBA" id="ARBA00023004"/>
    </source>
</evidence>
<dbReference type="Gene3D" id="1.20.5.100">
    <property type="entry name" value="Cytochrome c1, transmembrane anchor, C-terminal"/>
    <property type="match status" value="1"/>
</dbReference>
<accession>A0A255Y7D7</accession>
<evidence type="ECO:0000256" key="4">
    <source>
        <dbReference type="ARBA" id="ARBA00022692"/>
    </source>
</evidence>
<evidence type="ECO:0000256" key="3">
    <source>
        <dbReference type="ARBA" id="ARBA00022617"/>
    </source>
</evidence>
<dbReference type="RefSeq" id="WP_094474861.1">
    <property type="nucleotide sequence ID" value="NZ_NOXT01000123.1"/>
</dbReference>
<dbReference type="InterPro" id="IPR036909">
    <property type="entry name" value="Cyt_c-like_dom_sf"/>
</dbReference>
<keyword evidence="13" id="KW-1185">Reference proteome</keyword>
<dbReference type="Proteomes" id="UP000216991">
    <property type="component" value="Unassembled WGS sequence"/>
</dbReference>
<evidence type="ECO:0000259" key="11">
    <source>
        <dbReference type="PROSITE" id="PS51007"/>
    </source>
</evidence>
<evidence type="ECO:0000256" key="6">
    <source>
        <dbReference type="ARBA" id="ARBA00022989"/>
    </source>
</evidence>
<comment type="cofactor">
    <cofactor evidence="9">
        <name>heme c</name>
        <dbReference type="ChEBI" id="CHEBI:61717"/>
    </cofactor>
    <text evidence="9">Binds 1 heme c group covalently per subunit.</text>
</comment>
<dbReference type="Pfam" id="PF02167">
    <property type="entry name" value="Cytochrom_C1"/>
    <property type="match status" value="1"/>
</dbReference>
<comment type="caution">
    <text evidence="12">The sequence shown here is derived from an EMBL/GenBank/DDBJ whole genome shotgun (WGS) entry which is preliminary data.</text>
</comment>
<keyword evidence="5 9" id="KW-0479">Metal-binding</keyword>
<sequence>MIRLGALAVGLLFVINVLWGAIAPREDAAPDMAKQLHKHPKHVEWTHNGPGNLGIFGTFDRGQLQRGFQVYKEVCSACHSINRVAFRNLADLGFSEAQIKAIAAEYEVAAIDANGEPTTRKATPADKFPLVYANEAAARAAQNGANPPDLSLMTKARPDGTNYVYSLLTGYSDDVPKGWTKPDTSYYNPYFHSINIAMPPPLSADGQVTYSDGTPATVDQYAKDVAVFLTWTAEPKLENRKETGVAAILFLIIMTGLGYLSYRKVWADIKKPA</sequence>
<feature type="binding site" description="covalent" evidence="9">
    <location>
        <position position="198"/>
    </location>
    <ligand>
        <name>heme c</name>
        <dbReference type="ChEBI" id="CHEBI:61717"/>
    </ligand>
</feature>
<gene>
    <name evidence="12" type="ORF">CHU93_14460</name>
</gene>
<feature type="domain" description="Cytochrome c" evidence="11">
    <location>
        <begin position="62"/>
        <end position="168"/>
    </location>
</feature>
<dbReference type="PANTHER" id="PTHR10266">
    <property type="entry name" value="CYTOCHROME C1"/>
    <property type="match status" value="1"/>
</dbReference>
<evidence type="ECO:0000313" key="12">
    <source>
        <dbReference type="EMBL" id="OYQ25033.1"/>
    </source>
</evidence>
<comment type="subcellular location">
    <subcellularLocation>
        <location evidence="1">Membrane</location>
    </subcellularLocation>
</comment>
<dbReference type="Gene3D" id="1.10.760.10">
    <property type="entry name" value="Cytochrome c-like domain"/>
    <property type="match status" value="1"/>
</dbReference>
<keyword evidence="4 10" id="KW-0812">Transmembrane</keyword>
<evidence type="ECO:0000256" key="10">
    <source>
        <dbReference type="SAM" id="Phobius"/>
    </source>
</evidence>
<protein>
    <recommendedName>
        <fullName evidence="2">Cytochrome c1</fullName>
    </recommendedName>
</protein>
<name>A0A255Y7D7_9SPHN</name>
<feature type="binding site" description="covalent" evidence="9">
    <location>
        <position position="75"/>
    </location>
    <ligand>
        <name>heme c</name>
        <dbReference type="ChEBI" id="CHEBI:61717"/>
    </ligand>
</feature>
<dbReference type="InterPro" id="IPR002326">
    <property type="entry name" value="Cyt_c1"/>
</dbReference>